<dbReference type="InterPro" id="IPR003786">
    <property type="entry name" value="FdhD"/>
</dbReference>
<dbReference type="Pfam" id="PF02634">
    <property type="entry name" value="FdhD-NarQ"/>
    <property type="match status" value="1"/>
</dbReference>
<keyword evidence="1" id="KW-0963">Cytoplasm</keyword>
<dbReference type="RefSeq" id="WP_073993571.1">
    <property type="nucleotide sequence ID" value="NZ_FQYT01000012.1"/>
</dbReference>
<dbReference type="GO" id="GO:0006777">
    <property type="term" value="P:Mo-molybdopterin cofactor biosynthetic process"/>
    <property type="evidence" value="ECO:0007669"/>
    <property type="project" value="UniProtKB-KW"/>
</dbReference>
<keyword evidence="4" id="KW-1185">Reference proteome</keyword>
<name>A0A1M6GGG6_9FIRM</name>
<dbReference type="OrthoDB" id="9782042at2"/>
<dbReference type="EMBL" id="FQYT01000012">
    <property type="protein sequence ID" value="SHJ09022.1"/>
    <property type="molecule type" value="Genomic_DNA"/>
</dbReference>
<dbReference type="Gene3D" id="3.40.140.10">
    <property type="entry name" value="Cytidine Deaminase, domain 2"/>
    <property type="match status" value="1"/>
</dbReference>
<keyword evidence="2" id="KW-0501">Molybdenum cofactor biosynthesis</keyword>
<dbReference type="PANTHER" id="PTHR30592">
    <property type="entry name" value="FORMATE DEHYDROGENASE"/>
    <property type="match status" value="1"/>
</dbReference>
<dbReference type="SUPFAM" id="SSF53927">
    <property type="entry name" value="Cytidine deaminase-like"/>
    <property type="match status" value="1"/>
</dbReference>
<evidence type="ECO:0000313" key="4">
    <source>
        <dbReference type="Proteomes" id="UP000184342"/>
    </source>
</evidence>
<organism evidence="3 4">
    <name type="scientific">Parasporobacterium paucivorans DSM 15970</name>
    <dbReference type="NCBI Taxonomy" id="1122934"/>
    <lineage>
        <taxon>Bacteria</taxon>
        <taxon>Bacillati</taxon>
        <taxon>Bacillota</taxon>
        <taxon>Clostridia</taxon>
        <taxon>Lachnospirales</taxon>
        <taxon>Lachnospiraceae</taxon>
        <taxon>Parasporobacterium</taxon>
    </lineage>
</organism>
<evidence type="ECO:0000256" key="1">
    <source>
        <dbReference type="ARBA" id="ARBA00022490"/>
    </source>
</evidence>
<dbReference type="AlphaFoldDB" id="A0A1M6GGG6"/>
<dbReference type="Proteomes" id="UP000184342">
    <property type="component" value="Unassembled WGS sequence"/>
</dbReference>
<dbReference type="GO" id="GO:0016783">
    <property type="term" value="F:sulfurtransferase activity"/>
    <property type="evidence" value="ECO:0007669"/>
    <property type="project" value="InterPro"/>
</dbReference>
<sequence length="237" mass="26433">MQNKKYENSIKMRQITRITPQGRFCAEDCILLEERYTMEINGVNCGEFFCLPDNLLQLACGHGLAKGLIGMQDEVAEFMVDEDARGLCLRTSPAAEEKSRKEINAVFSPDDVHRLNQAFNRKCYLFHKTGAAHSVALADRDGILIFMEDVARHNALDKVIGEMFLQGLTPEGKMLIFSGRLAQDMIGKILSCGVKVLVAPGAPTLAAVHLAEMNKITMMGFVRKDHINIYTSPERIL</sequence>
<dbReference type="PANTHER" id="PTHR30592:SF1">
    <property type="entry name" value="SULFUR CARRIER PROTEIN FDHD"/>
    <property type="match status" value="1"/>
</dbReference>
<reference evidence="3 4" key="1">
    <citation type="submission" date="2016-11" db="EMBL/GenBank/DDBJ databases">
        <authorList>
            <person name="Jaros S."/>
            <person name="Januszkiewicz K."/>
            <person name="Wedrychowicz H."/>
        </authorList>
    </citation>
    <scope>NUCLEOTIDE SEQUENCE [LARGE SCALE GENOMIC DNA]</scope>
    <source>
        <strain evidence="3 4">DSM 15970</strain>
    </source>
</reference>
<gene>
    <name evidence="3" type="ORF">SAMN02745691_01319</name>
</gene>
<dbReference type="PIRSF" id="PIRSF015626">
    <property type="entry name" value="FdhD"/>
    <property type="match status" value="1"/>
</dbReference>
<dbReference type="STRING" id="1122934.SAMN02745691_01319"/>
<protein>
    <submittedName>
        <fullName evidence="3">FdhD protein</fullName>
    </submittedName>
</protein>
<dbReference type="NCBIfam" id="TIGR00129">
    <property type="entry name" value="fdhD_narQ"/>
    <property type="match status" value="1"/>
</dbReference>
<evidence type="ECO:0000313" key="3">
    <source>
        <dbReference type="EMBL" id="SHJ09022.1"/>
    </source>
</evidence>
<proteinExistence type="predicted"/>
<dbReference type="InterPro" id="IPR016193">
    <property type="entry name" value="Cytidine_deaminase-like"/>
</dbReference>
<accession>A0A1M6GGG6</accession>
<dbReference type="Gene3D" id="3.10.20.10">
    <property type="match status" value="1"/>
</dbReference>
<evidence type="ECO:0000256" key="2">
    <source>
        <dbReference type="ARBA" id="ARBA00023150"/>
    </source>
</evidence>